<accession>A0ABQ8SC01</accession>
<gene>
    <name evidence="1" type="ORF">ANN_19968</name>
</gene>
<comment type="caution">
    <text evidence="1">The sequence shown here is derived from an EMBL/GenBank/DDBJ whole genome shotgun (WGS) entry which is preliminary data.</text>
</comment>
<proteinExistence type="predicted"/>
<sequence>MRRLYGAVKDRGIWRARTNQELGALYHKSGLVSVIKMARACAKNGGRLRCEENIYGESRWEKIEGTISYKMAGRCGE</sequence>
<dbReference type="EMBL" id="JAJSOF020000031">
    <property type="protein sequence ID" value="KAJ4431371.1"/>
    <property type="molecule type" value="Genomic_DNA"/>
</dbReference>
<keyword evidence="2" id="KW-1185">Reference proteome</keyword>
<evidence type="ECO:0000313" key="1">
    <source>
        <dbReference type="EMBL" id="KAJ4431371.1"/>
    </source>
</evidence>
<organism evidence="1 2">
    <name type="scientific">Periplaneta americana</name>
    <name type="common">American cockroach</name>
    <name type="synonym">Blatta americana</name>
    <dbReference type="NCBI Taxonomy" id="6978"/>
    <lineage>
        <taxon>Eukaryota</taxon>
        <taxon>Metazoa</taxon>
        <taxon>Ecdysozoa</taxon>
        <taxon>Arthropoda</taxon>
        <taxon>Hexapoda</taxon>
        <taxon>Insecta</taxon>
        <taxon>Pterygota</taxon>
        <taxon>Neoptera</taxon>
        <taxon>Polyneoptera</taxon>
        <taxon>Dictyoptera</taxon>
        <taxon>Blattodea</taxon>
        <taxon>Blattoidea</taxon>
        <taxon>Blattidae</taxon>
        <taxon>Blattinae</taxon>
        <taxon>Periplaneta</taxon>
    </lineage>
</organism>
<protein>
    <submittedName>
        <fullName evidence="1">Uncharacterized protein</fullName>
    </submittedName>
</protein>
<evidence type="ECO:0000313" key="2">
    <source>
        <dbReference type="Proteomes" id="UP001148838"/>
    </source>
</evidence>
<reference evidence="1 2" key="1">
    <citation type="journal article" date="2022" name="Allergy">
        <title>Genome assembly and annotation of Periplaneta americana reveal a comprehensive cockroach allergen profile.</title>
        <authorList>
            <person name="Wang L."/>
            <person name="Xiong Q."/>
            <person name="Saelim N."/>
            <person name="Wang L."/>
            <person name="Nong W."/>
            <person name="Wan A.T."/>
            <person name="Shi M."/>
            <person name="Liu X."/>
            <person name="Cao Q."/>
            <person name="Hui J.H.L."/>
            <person name="Sookrung N."/>
            <person name="Leung T.F."/>
            <person name="Tungtrongchitr A."/>
            <person name="Tsui S.K.W."/>
        </authorList>
    </citation>
    <scope>NUCLEOTIDE SEQUENCE [LARGE SCALE GENOMIC DNA]</scope>
    <source>
        <strain evidence="1">PWHHKU_190912</strain>
    </source>
</reference>
<dbReference type="Proteomes" id="UP001148838">
    <property type="component" value="Unassembled WGS sequence"/>
</dbReference>
<name>A0ABQ8SC01_PERAM</name>